<dbReference type="Proteomes" id="UP000176101">
    <property type="component" value="Unassembled WGS sequence"/>
</dbReference>
<organism evidence="4 5">
    <name type="scientific">Streptomyces oceani</name>
    <dbReference type="NCBI Taxonomy" id="1075402"/>
    <lineage>
        <taxon>Bacteria</taxon>
        <taxon>Bacillati</taxon>
        <taxon>Actinomycetota</taxon>
        <taxon>Actinomycetes</taxon>
        <taxon>Kitasatosporales</taxon>
        <taxon>Streptomycetaceae</taxon>
        <taxon>Streptomyces</taxon>
    </lineage>
</organism>
<sequence length="142" mass="15336">MRFPPHFARIGVAAAFSASLLVGAPAAFAAPHESAPVPSAAVAVAPAAVGDICQSELPPEAHDTLDLIEQGGPYPYPQDGQVFENREGLLPDQDTGYYHEYTVETPGSDDRGAKRIVTGDKDEEDYYTEDHYESFDLVDYSC</sequence>
<keyword evidence="5" id="KW-1185">Reference proteome</keyword>
<dbReference type="GO" id="GO:0003723">
    <property type="term" value="F:RNA binding"/>
    <property type="evidence" value="ECO:0007669"/>
    <property type="project" value="InterPro"/>
</dbReference>
<comment type="caution">
    <text evidence="4">The sequence shown here is derived from an EMBL/GenBank/DDBJ whole genome shotgun (WGS) entry which is preliminary data.</text>
</comment>
<dbReference type="GO" id="GO:0004521">
    <property type="term" value="F:RNA endonuclease activity"/>
    <property type="evidence" value="ECO:0007669"/>
    <property type="project" value="InterPro"/>
</dbReference>
<evidence type="ECO:0000256" key="1">
    <source>
        <dbReference type="ARBA" id="ARBA00022722"/>
    </source>
</evidence>
<dbReference type="EMBL" id="LJGU01000114">
    <property type="protein sequence ID" value="OEV04381.1"/>
    <property type="molecule type" value="Genomic_DNA"/>
</dbReference>
<reference evidence="4 5" key="1">
    <citation type="journal article" date="2016" name="Front. Microbiol.">
        <title>Comparative Genomics Analysis of Streptomyces Species Reveals Their Adaptation to the Marine Environment and Their Diversity at the Genomic Level.</title>
        <authorList>
            <person name="Tian X."/>
            <person name="Zhang Z."/>
            <person name="Yang T."/>
            <person name="Chen M."/>
            <person name="Li J."/>
            <person name="Chen F."/>
            <person name="Yang J."/>
            <person name="Li W."/>
            <person name="Zhang B."/>
            <person name="Zhang Z."/>
            <person name="Wu J."/>
            <person name="Zhang C."/>
            <person name="Long L."/>
            <person name="Xiao J."/>
        </authorList>
    </citation>
    <scope>NUCLEOTIDE SEQUENCE [LARGE SCALE GENOMIC DNA]</scope>
    <source>
        <strain evidence="4 5">SCSIO 02100</strain>
    </source>
</reference>
<name>A0A1E7KKP0_9ACTN</name>
<dbReference type="Gene3D" id="3.10.450.30">
    <property type="entry name" value="Microbial ribonucleases"/>
    <property type="match status" value="1"/>
</dbReference>
<dbReference type="InterPro" id="IPR000026">
    <property type="entry name" value="N1-like"/>
</dbReference>
<dbReference type="SUPFAM" id="SSF53933">
    <property type="entry name" value="Microbial ribonucleases"/>
    <property type="match status" value="1"/>
</dbReference>
<dbReference type="InterPro" id="IPR016191">
    <property type="entry name" value="Ribonuclease/ribotoxin"/>
</dbReference>
<protein>
    <submittedName>
        <fullName evidence="4">Ribonuclease</fullName>
    </submittedName>
</protein>
<gene>
    <name evidence="4" type="ORF">AN216_08760</name>
</gene>
<feature type="signal peptide" evidence="3">
    <location>
        <begin position="1"/>
        <end position="29"/>
    </location>
</feature>
<accession>A0A1E7KKP0</accession>
<dbReference type="CDD" id="cd00607">
    <property type="entry name" value="RNase_Sa"/>
    <property type="match status" value="1"/>
</dbReference>
<dbReference type="PATRIC" id="fig|1075402.3.peg.4567"/>
<dbReference type="RefSeq" id="WP_070196130.1">
    <property type="nucleotide sequence ID" value="NZ_LJGU01000114.1"/>
</dbReference>
<dbReference type="GO" id="GO:0016787">
    <property type="term" value="F:hydrolase activity"/>
    <property type="evidence" value="ECO:0007669"/>
    <property type="project" value="UniProtKB-KW"/>
</dbReference>
<feature type="chain" id="PRO_5009196590" evidence="3">
    <location>
        <begin position="30"/>
        <end position="142"/>
    </location>
</feature>
<dbReference type="STRING" id="1075402.AN216_08760"/>
<dbReference type="OrthoDB" id="5326845at2"/>
<proteinExistence type="predicted"/>
<keyword evidence="1" id="KW-0540">Nuclease</keyword>
<keyword evidence="3" id="KW-0732">Signal</keyword>
<evidence type="ECO:0000256" key="3">
    <source>
        <dbReference type="SAM" id="SignalP"/>
    </source>
</evidence>
<evidence type="ECO:0000313" key="5">
    <source>
        <dbReference type="Proteomes" id="UP000176101"/>
    </source>
</evidence>
<dbReference type="Pfam" id="PF00545">
    <property type="entry name" value="Ribonuclease"/>
    <property type="match status" value="1"/>
</dbReference>
<keyword evidence="2" id="KW-0378">Hydrolase</keyword>
<evidence type="ECO:0000313" key="4">
    <source>
        <dbReference type="EMBL" id="OEV04381.1"/>
    </source>
</evidence>
<dbReference type="AlphaFoldDB" id="A0A1E7KKP0"/>
<evidence type="ECO:0000256" key="2">
    <source>
        <dbReference type="ARBA" id="ARBA00022801"/>
    </source>
</evidence>